<dbReference type="Gene3D" id="3.40.50.1820">
    <property type="entry name" value="alpha/beta hydrolase"/>
    <property type="match status" value="1"/>
</dbReference>
<dbReference type="InterPro" id="IPR000073">
    <property type="entry name" value="AB_hydrolase_1"/>
</dbReference>
<dbReference type="Pfam" id="PF12697">
    <property type="entry name" value="Abhydrolase_6"/>
    <property type="match status" value="1"/>
</dbReference>
<accession>A0A4R5WRE0</accession>
<organism evidence="2 3">
    <name type="scientific">Mycobacterium paragordonae</name>
    <dbReference type="NCBI Taxonomy" id="1389713"/>
    <lineage>
        <taxon>Bacteria</taxon>
        <taxon>Bacillati</taxon>
        <taxon>Actinomycetota</taxon>
        <taxon>Actinomycetes</taxon>
        <taxon>Mycobacteriales</taxon>
        <taxon>Mycobacteriaceae</taxon>
        <taxon>Mycobacterium</taxon>
    </lineage>
</organism>
<dbReference type="InterPro" id="IPR029058">
    <property type="entry name" value="AB_hydrolase_fold"/>
</dbReference>
<dbReference type="InterPro" id="IPR050266">
    <property type="entry name" value="AB_hydrolase_sf"/>
</dbReference>
<dbReference type="GO" id="GO:0016020">
    <property type="term" value="C:membrane"/>
    <property type="evidence" value="ECO:0007669"/>
    <property type="project" value="TreeGrafter"/>
</dbReference>
<dbReference type="GO" id="GO:0047372">
    <property type="term" value="F:monoacylglycerol lipase activity"/>
    <property type="evidence" value="ECO:0007669"/>
    <property type="project" value="TreeGrafter"/>
</dbReference>
<sequence>MTSLTDEFVETDVGRLHVLRRGTGPVTILWHSLFLDSRSWVPLIGALAELVPDRTIIAVDGPSHGRSEPLNRDFTFDECARAAANVLDRIGVDEPVDWVGNAWGGHVGIVLAAGQPKRIRTLTTIGTPVHGTDTRFRVTKGWPLVALYRLFGPIKLVCDPLSDALLGPDGSAEVMDAFREADRLGMYHAVRSMMLKRPGLHDRLPQIAAPTLMLAAHDDDEGWPPDQARTACAAMRDARVGVVRGGGRVAPLLVDAQTVARTLVDFWASASPDAPRH</sequence>
<dbReference type="SUPFAM" id="SSF53474">
    <property type="entry name" value="alpha/beta-Hydrolases"/>
    <property type="match status" value="1"/>
</dbReference>
<dbReference type="EMBL" id="JAUFSA010000001">
    <property type="protein sequence ID" value="MDP7735565.1"/>
    <property type="molecule type" value="Genomic_DNA"/>
</dbReference>
<dbReference type="AlphaFoldDB" id="A0A4R5WRE0"/>
<dbReference type="GO" id="GO:0046464">
    <property type="term" value="P:acylglycerol catabolic process"/>
    <property type="evidence" value="ECO:0007669"/>
    <property type="project" value="TreeGrafter"/>
</dbReference>
<name>A0A4R5WRE0_9MYCO</name>
<proteinExistence type="predicted"/>
<keyword evidence="2" id="KW-0378">Hydrolase</keyword>
<reference evidence="2" key="1">
    <citation type="submission" date="2023-06" db="EMBL/GenBank/DDBJ databases">
        <title>Identification of two novel mycobacterium reveal diversities and complexities of Mycobacterium gordonae clade.</title>
        <authorList>
            <person name="Matsumoto Y."/>
            <person name="Nakamura S."/>
            <person name="Motooka D."/>
            <person name="Fukushima K."/>
        </authorList>
    </citation>
    <scope>NUCLEOTIDE SEQUENCE</scope>
    <source>
        <strain evidence="2">TY812</strain>
    </source>
</reference>
<dbReference type="Proteomes" id="UP001229081">
    <property type="component" value="Unassembled WGS sequence"/>
</dbReference>
<feature type="domain" description="AB hydrolase-1" evidence="1">
    <location>
        <begin position="28"/>
        <end position="260"/>
    </location>
</feature>
<dbReference type="RefSeq" id="WP_133436368.1">
    <property type="nucleotide sequence ID" value="NZ_JAUFSA010000001.1"/>
</dbReference>
<gene>
    <name evidence="2" type="ORF">QXL92_12500</name>
</gene>
<evidence type="ECO:0000259" key="1">
    <source>
        <dbReference type="Pfam" id="PF12697"/>
    </source>
</evidence>
<protein>
    <submittedName>
        <fullName evidence="2">Alpha/beta fold hydrolase</fullName>
    </submittedName>
</protein>
<evidence type="ECO:0000313" key="2">
    <source>
        <dbReference type="EMBL" id="MDP7735565.1"/>
    </source>
</evidence>
<dbReference type="PANTHER" id="PTHR43798">
    <property type="entry name" value="MONOACYLGLYCEROL LIPASE"/>
    <property type="match status" value="1"/>
</dbReference>
<evidence type="ECO:0000313" key="3">
    <source>
        <dbReference type="Proteomes" id="UP001229081"/>
    </source>
</evidence>
<comment type="caution">
    <text evidence="2">The sequence shown here is derived from an EMBL/GenBank/DDBJ whole genome shotgun (WGS) entry which is preliminary data.</text>
</comment>
<dbReference type="PANTHER" id="PTHR43798:SF5">
    <property type="entry name" value="MONOACYLGLYCEROL LIPASE ABHD6"/>
    <property type="match status" value="1"/>
</dbReference>